<dbReference type="Gramene" id="TraesARI4A03G02202430.1">
    <property type="protein sequence ID" value="TraesARI4A03G02202430.1.CDS1"/>
    <property type="gene ID" value="TraesARI4A03G02202430"/>
</dbReference>
<evidence type="ECO:0000256" key="5">
    <source>
        <dbReference type="ARBA" id="ARBA00022737"/>
    </source>
</evidence>
<keyword evidence="6" id="KW-1133">Transmembrane helix</keyword>
<keyword evidence="2" id="KW-0433">Leucine-rich repeat</keyword>
<dbReference type="Gene3D" id="3.80.10.10">
    <property type="entry name" value="Ribonuclease Inhibitor"/>
    <property type="match status" value="1"/>
</dbReference>
<dbReference type="Gramene" id="TraesNOR4A03G02186360.1">
    <property type="protein sequence ID" value="TraesNOR4A03G02186360.1.CDS1"/>
    <property type="gene ID" value="TraesNOR4A03G02186360"/>
</dbReference>
<evidence type="ECO:0000259" key="9">
    <source>
        <dbReference type="Pfam" id="PF08263"/>
    </source>
</evidence>
<evidence type="ECO:0000256" key="4">
    <source>
        <dbReference type="ARBA" id="ARBA00022729"/>
    </source>
</evidence>
<dbReference type="Gramene" id="TraesSTA4A03G02161430.1">
    <property type="protein sequence ID" value="TraesSTA4A03G02161430.1.CDS1"/>
    <property type="gene ID" value="TraesSTA4A03G02161430"/>
</dbReference>
<dbReference type="PANTHER" id="PTHR48060:SF21">
    <property type="entry name" value="L DOMAIN-LIKE PROTEIN"/>
    <property type="match status" value="1"/>
</dbReference>
<dbReference type="Pfam" id="PF08263">
    <property type="entry name" value="LRRNT_2"/>
    <property type="match status" value="1"/>
</dbReference>
<dbReference type="OrthoDB" id="1738872at2759"/>
<accession>A0A3B6I2I1</accession>
<evidence type="ECO:0000256" key="1">
    <source>
        <dbReference type="ARBA" id="ARBA00004167"/>
    </source>
</evidence>
<dbReference type="STRING" id="4565.A0A3B6I2I1"/>
<dbReference type="FunFam" id="3.80.10.10:FF:000129">
    <property type="entry name" value="Leucine-rich repeat receptor-like kinase"/>
    <property type="match status" value="1"/>
</dbReference>
<evidence type="ECO:0000256" key="8">
    <source>
        <dbReference type="SAM" id="SignalP"/>
    </source>
</evidence>
<keyword evidence="11" id="KW-1185">Reference proteome</keyword>
<dbReference type="InterPro" id="IPR053211">
    <property type="entry name" value="DNA_repair-toleration"/>
</dbReference>
<sequence>MAKCWLLLHFLAFVLPAASATTCHSDDLRALRGFAGNLSGGGVLLRTTWSGALCCGWEGVGCDGQSGRVTALLLPGRGLAGPIPGASLAGLVQLEELNLSNNQLIGTIPSWIGELDHLRYLDLSGNSLVGEVPKSLINLQGLATIGRLLGMAFTSMPLHMMRNRRTLQQQRPNIISGTNNKVRSGRTNVLSGNDMHCHIWKQQHCGWDQQYHHNWERQYRNG</sequence>
<protein>
    <recommendedName>
        <fullName evidence="9">Leucine-rich repeat-containing N-terminal plant-type domain-containing protein</fullName>
    </recommendedName>
</protein>
<dbReference type="Gramene" id="TraesCAD_scaffold_058412_01G000200.1">
    <property type="protein sequence ID" value="TraesCAD_scaffold_058412_01G000200.1"/>
    <property type="gene ID" value="TraesCAD_scaffold_058412_01G000200"/>
</dbReference>
<dbReference type="InterPro" id="IPR032675">
    <property type="entry name" value="LRR_dom_sf"/>
</dbReference>
<dbReference type="Gramene" id="TraesCS4A03G0860900.1">
    <property type="protein sequence ID" value="TraesCS4A03G0860900.1.CDS1"/>
    <property type="gene ID" value="TraesCS4A03G0860900"/>
</dbReference>
<evidence type="ECO:0000256" key="3">
    <source>
        <dbReference type="ARBA" id="ARBA00022692"/>
    </source>
</evidence>
<dbReference type="PANTHER" id="PTHR48060">
    <property type="entry name" value="DNA DAMAGE-REPAIR/TOLERATION PROTEIN DRT100"/>
    <property type="match status" value="1"/>
</dbReference>
<dbReference type="Gramene" id="TraesRN4A0100888200.1">
    <property type="protein sequence ID" value="TraesRN4A0100888200.1"/>
    <property type="gene ID" value="TraesRN4A0100888200"/>
</dbReference>
<keyword evidence="5" id="KW-0677">Repeat</keyword>
<name>A0A3B6I2I1_WHEAT</name>
<dbReference type="InterPro" id="IPR013210">
    <property type="entry name" value="LRR_N_plant-typ"/>
</dbReference>
<comment type="subcellular location">
    <subcellularLocation>
        <location evidence="1">Membrane</location>
        <topology evidence="1">Single-pass membrane protein</topology>
    </subcellularLocation>
</comment>
<keyword evidence="4 8" id="KW-0732">Signal</keyword>
<dbReference type="EnsemblPlants" id="TraesCS4A02G347300.1">
    <property type="protein sequence ID" value="TraesCS4A02G347300.1.cds1"/>
    <property type="gene ID" value="TraesCS4A02G347300"/>
</dbReference>
<keyword evidence="7" id="KW-0472">Membrane</keyword>
<organism evidence="10">
    <name type="scientific">Triticum aestivum</name>
    <name type="common">Wheat</name>
    <dbReference type="NCBI Taxonomy" id="4565"/>
    <lineage>
        <taxon>Eukaryota</taxon>
        <taxon>Viridiplantae</taxon>
        <taxon>Streptophyta</taxon>
        <taxon>Embryophyta</taxon>
        <taxon>Tracheophyta</taxon>
        <taxon>Spermatophyta</taxon>
        <taxon>Magnoliopsida</taxon>
        <taxon>Liliopsida</taxon>
        <taxon>Poales</taxon>
        <taxon>Poaceae</taxon>
        <taxon>BOP clade</taxon>
        <taxon>Pooideae</taxon>
        <taxon>Triticodae</taxon>
        <taxon>Triticeae</taxon>
        <taxon>Triticinae</taxon>
        <taxon>Triticum</taxon>
    </lineage>
</organism>
<evidence type="ECO:0000256" key="6">
    <source>
        <dbReference type="ARBA" id="ARBA00022989"/>
    </source>
</evidence>
<dbReference type="Proteomes" id="UP000019116">
    <property type="component" value="Chromosome 4A"/>
</dbReference>
<evidence type="ECO:0000256" key="2">
    <source>
        <dbReference type="ARBA" id="ARBA00022614"/>
    </source>
</evidence>
<feature type="signal peptide" evidence="8">
    <location>
        <begin position="1"/>
        <end position="20"/>
    </location>
</feature>
<reference evidence="10" key="1">
    <citation type="submission" date="2018-08" db="EMBL/GenBank/DDBJ databases">
        <authorList>
            <person name="Rossello M."/>
        </authorList>
    </citation>
    <scope>NUCLEOTIDE SEQUENCE [LARGE SCALE GENOMIC DNA]</scope>
    <source>
        <strain evidence="10">cv. Chinese Spring</strain>
    </source>
</reference>
<keyword evidence="3" id="KW-0812">Transmembrane</keyword>
<proteinExistence type="predicted"/>
<reference evidence="10" key="2">
    <citation type="submission" date="2018-10" db="UniProtKB">
        <authorList>
            <consortium name="EnsemblPlants"/>
        </authorList>
    </citation>
    <scope>IDENTIFICATION</scope>
</reference>
<evidence type="ECO:0000256" key="7">
    <source>
        <dbReference type="ARBA" id="ARBA00023136"/>
    </source>
</evidence>
<feature type="domain" description="Leucine-rich repeat-containing N-terminal plant-type" evidence="9">
    <location>
        <begin position="24"/>
        <end position="63"/>
    </location>
</feature>
<dbReference type="GO" id="GO:0016020">
    <property type="term" value="C:membrane"/>
    <property type="evidence" value="ECO:0007669"/>
    <property type="project" value="UniProtKB-SubCell"/>
</dbReference>
<feature type="chain" id="PRO_5043175277" description="Leucine-rich repeat-containing N-terminal plant-type domain-containing protein" evidence="8">
    <location>
        <begin position="21"/>
        <end position="222"/>
    </location>
</feature>
<dbReference type="PRINTS" id="PR00019">
    <property type="entry name" value="LEURICHRPT"/>
</dbReference>
<dbReference type="InterPro" id="IPR001611">
    <property type="entry name" value="Leu-rich_rpt"/>
</dbReference>
<dbReference type="Gramene" id="TraesCS4A02G347300.1">
    <property type="protein sequence ID" value="TraesCS4A02G347300.1.cds1"/>
    <property type="gene ID" value="TraesCS4A02G347300"/>
</dbReference>
<dbReference type="Pfam" id="PF13855">
    <property type="entry name" value="LRR_8"/>
    <property type="match status" value="1"/>
</dbReference>
<dbReference type="OMA" id="ATTCHSD"/>
<evidence type="ECO:0000313" key="11">
    <source>
        <dbReference type="Proteomes" id="UP000019116"/>
    </source>
</evidence>
<dbReference type="SMR" id="A0A3B6I2I1"/>
<dbReference type="SUPFAM" id="SSF52058">
    <property type="entry name" value="L domain-like"/>
    <property type="match status" value="1"/>
</dbReference>
<evidence type="ECO:0000313" key="10">
    <source>
        <dbReference type="EnsemblPlants" id="TraesCS4A02G347300.1.cds1"/>
    </source>
</evidence>
<dbReference type="AlphaFoldDB" id="A0A3B6I2I1"/>
<dbReference type="Gramene" id="TraesROB_scaffold_065789_01G000200.1">
    <property type="protein sequence ID" value="TraesROB_scaffold_065789_01G000200.1"/>
    <property type="gene ID" value="TraesROB_scaffold_065789_01G000200"/>
</dbReference>